<dbReference type="KEGG" id="osg:BST96_12620"/>
<evidence type="ECO:0000256" key="1">
    <source>
        <dbReference type="SAM" id="SignalP"/>
    </source>
</evidence>
<dbReference type="EMBL" id="CP019343">
    <property type="protein sequence ID" value="ARN74883.1"/>
    <property type="molecule type" value="Genomic_DNA"/>
</dbReference>
<dbReference type="Proteomes" id="UP000193450">
    <property type="component" value="Chromosome"/>
</dbReference>
<keyword evidence="1" id="KW-0732">Signal</keyword>
<name>A0A1X9NLR6_9GAMM</name>
<gene>
    <name evidence="2" type="ORF">BST96_12620</name>
</gene>
<proteinExistence type="predicted"/>
<protein>
    <recommendedName>
        <fullName evidence="4">PEP-CTERM protein-sorting domain-containing protein</fullName>
    </recommendedName>
</protein>
<accession>A0A1X9NLR6</accession>
<evidence type="ECO:0000313" key="2">
    <source>
        <dbReference type="EMBL" id="ARN74883.1"/>
    </source>
</evidence>
<reference evidence="2 3" key="1">
    <citation type="submission" date="2016-11" db="EMBL/GenBank/DDBJ databases">
        <title>Trade-off between light-utilization and light-protection in marine flavobacteria.</title>
        <authorList>
            <person name="Kumagai Y."/>
        </authorList>
    </citation>
    <scope>NUCLEOTIDE SEQUENCE [LARGE SCALE GENOMIC DNA]</scope>
    <source>
        <strain evidence="2 3">NBRC 107125</strain>
    </source>
</reference>
<dbReference type="RefSeq" id="WP_085759050.1">
    <property type="nucleotide sequence ID" value="NZ_CP019343.1"/>
</dbReference>
<evidence type="ECO:0000313" key="3">
    <source>
        <dbReference type="Proteomes" id="UP000193450"/>
    </source>
</evidence>
<organism evidence="2 3">
    <name type="scientific">Oceanicoccus sagamiensis</name>
    <dbReference type="NCBI Taxonomy" id="716816"/>
    <lineage>
        <taxon>Bacteria</taxon>
        <taxon>Pseudomonadati</taxon>
        <taxon>Pseudomonadota</taxon>
        <taxon>Gammaproteobacteria</taxon>
        <taxon>Cellvibrionales</taxon>
        <taxon>Spongiibacteraceae</taxon>
        <taxon>Oceanicoccus</taxon>
    </lineage>
</organism>
<sequence>MLKNTLVLVGLTLSLSVKAAFIDLGNITLDTNTSLEWLDVTETAGRSYNDVFTEINSTSGLGKQGWRYATTSEFHTLVSNWFRRNYSGGRSYTIGTDEEIESFIKLFGDTQDWYYDNSTDPNVYQFDIPSYAAGRTRGILGDTFGFGQQMGLVSDMEIYYRAAPHRNTLHFDSNDSIDDEGSIGKYWTTTYPSSNSATNAFGSYLVRTTEIPLPPSAVLFTSAIAGLILKKRRSLGLSSIKTVVE</sequence>
<dbReference type="STRING" id="716816.BST96_12620"/>
<dbReference type="AlphaFoldDB" id="A0A1X9NLR6"/>
<feature type="chain" id="PRO_5012010645" description="PEP-CTERM protein-sorting domain-containing protein" evidence="1">
    <location>
        <begin position="20"/>
        <end position="245"/>
    </location>
</feature>
<dbReference type="OrthoDB" id="7030861at2"/>
<keyword evidence="3" id="KW-1185">Reference proteome</keyword>
<feature type="signal peptide" evidence="1">
    <location>
        <begin position="1"/>
        <end position="19"/>
    </location>
</feature>
<evidence type="ECO:0008006" key="4">
    <source>
        <dbReference type="Google" id="ProtNLM"/>
    </source>
</evidence>